<name>A0A4Y9ZEZ4_9AGAM</name>
<proteinExistence type="predicted"/>
<dbReference type="Proteomes" id="UP000298327">
    <property type="component" value="Unassembled WGS sequence"/>
</dbReference>
<feature type="transmembrane region" description="Helical" evidence="1">
    <location>
        <begin position="61"/>
        <end position="86"/>
    </location>
</feature>
<dbReference type="Pfam" id="PF24841">
    <property type="entry name" value="DUF7719"/>
    <property type="match status" value="1"/>
</dbReference>
<dbReference type="PANTHER" id="PTHR37846">
    <property type="entry name" value="YALI0B21296P"/>
    <property type="match status" value="1"/>
</dbReference>
<evidence type="ECO:0000259" key="2">
    <source>
        <dbReference type="Pfam" id="PF24841"/>
    </source>
</evidence>
<feature type="domain" description="DUF7719" evidence="2">
    <location>
        <begin position="123"/>
        <end position="190"/>
    </location>
</feature>
<keyword evidence="1" id="KW-1133">Transmembrane helix</keyword>
<accession>A0A4Y9ZEZ4</accession>
<dbReference type="PANTHER" id="PTHR37846:SF1">
    <property type="entry name" value="DEACETYLASE-LIKE PROTEIN"/>
    <property type="match status" value="1"/>
</dbReference>
<reference evidence="3 4" key="1">
    <citation type="submission" date="2019-02" db="EMBL/GenBank/DDBJ databases">
        <title>Genome sequencing of the rare red list fungi Dentipellis fragilis.</title>
        <authorList>
            <person name="Buettner E."/>
            <person name="Kellner H."/>
        </authorList>
    </citation>
    <scope>NUCLEOTIDE SEQUENCE [LARGE SCALE GENOMIC DNA]</scope>
    <source>
        <strain evidence="3 4">DSM 105465</strain>
    </source>
</reference>
<dbReference type="AlphaFoldDB" id="A0A4Y9ZEZ4"/>
<feature type="transmembrane region" description="Helical" evidence="1">
    <location>
        <begin position="155"/>
        <end position="185"/>
    </location>
</feature>
<evidence type="ECO:0000313" key="3">
    <source>
        <dbReference type="EMBL" id="TFY72740.1"/>
    </source>
</evidence>
<dbReference type="OrthoDB" id="5597489at2759"/>
<keyword evidence="1" id="KW-0812">Transmembrane</keyword>
<dbReference type="STRING" id="205917.A0A4Y9ZEZ4"/>
<keyword evidence="1" id="KW-0472">Membrane</keyword>
<protein>
    <recommendedName>
        <fullName evidence="2">DUF7719 domain-containing protein</fullName>
    </recommendedName>
</protein>
<comment type="caution">
    <text evidence="3">The sequence shown here is derived from an EMBL/GenBank/DDBJ whole genome shotgun (WGS) entry which is preliminary data.</text>
</comment>
<evidence type="ECO:0000313" key="4">
    <source>
        <dbReference type="Proteomes" id="UP000298327"/>
    </source>
</evidence>
<feature type="transmembrane region" description="Helical" evidence="1">
    <location>
        <begin position="92"/>
        <end position="112"/>
    </location>
</feature>
<organism evidence="3 4">
    <name type="scientific">Dentipellis fragilis</name>
    <dbReference type="NCBI Taxonomy" id="205917"/>
    <lineage>
        <taxon>Eukaryota</taxon>
        <taxon>Fungi</taxon>
        <taxon>Dikarya</taxon>
        <taxon>Basidiomycota</taxon>
        <taxon>Agaricomycotina</taxon>
        <taxon>Agaricomycetes</taxon>
        <taxon>Russulales</taxon>
        <taxon>Hericiaceae</taxon>
        <taxon>Dentipellis</taxon>
    </lineage>
</organism>
<feature type="transmembrane region" description="Helical" evidence="1">
    <location>
        <begin position="124"/>
        <end position="143"/>
    </location>
</feature>
<gene>
    <name evidence="3" type="ORF">EVG20_g246</name>
</gene>
<evidence type="ECO:0000256" key="1">
    <source>
        <dbReference type="SAM" id="Phobius"/>
    </source>
</evidence>
<sequence length="193" mass="21714">MAKGHKTAKKPTIPLNPPIDIPEEEQWRIIRESGILKQAATQPAAKEGSEDDDEYPLAEEIFVATTLFIPLAFFLLLMHILIHFQYGQEPNWGNIVGRMSSGAPILAVFTFYTNRHKGSRRAQFLLWLLALAAGIRLIHLVNYGNWLTNIQQCPAIATVWVLTIIQLELGPAVTSLIGVGLWVWWSGMQILFK</sequence>
<dbReference type="InterPro" id="IPR056136">
    <property type="entry name" value="DUF7719"/>
</dbReference>
<keyword evidence="4" id="KW-1185">Reference proteome</keyword>
<dbReference type="EMBL" id="SEOQ01000006">
    <property type="protein sequence ID" value="TFY72740.1"/>
    <property type="molecule type" value="Genomic_DNA"/>
</dbReference>